<keyword evidence="3" id="KW-1185">Reference proteome</keyword>
<dbReference type="RefSeq" id="WP_204060428.1">
    <property type="nucleotide sequence ID" value="NZ_BAAAGP010000028.1"/>
</dbReference>
<sequence>MPGRRARRGVPQTKAGAPAEVVYPTTPAGAAVPHMARAGVPGPPHV</sequence>
<feature type="region of interest" description="Disordered" evidence="1">
    <location>
        <begin position="1"/>
        <end position="46"/>
    </location>
</feature>
<dbReference type="Proteomes" id="UP000603904">
    <property type="component" value="Unassembled WGS sequence"/>
</dbReference>
<organism evidence="2 3">
    <name type="scientific">Microbispora corallina</name>
    <dbReference type="NCBI Taxonomy" id="83302"/>
    <lineage>
        <taxon>Bacteria</taxon>
        <taxon>Bacillati</taxon>
        <taxon>Actinomycetota</taxon>
        <taxon>Actinomycetes</taxon>
        <taxon>Streptosporangiales</taxon>
        <taxon>Streptosporangiaceae</taxon>
        <taxon>Microbispora</taxon>
    </lineage>
</organism>
<name>A0ABQ4G8B6_9ACTN</name>
<evidence type="ECO:0000313" key="3">
    <source>
        <dbReference type="Proteomes" id="UP000603904"/>
    </source>
</evidence>
<gene>
    <name evidence="2" type="ORF">Mco01_63040</name>
</gene>
<reference evidence="2 3" key="1">
    <citation type="submission" date="2021-01" db="EMBL/GenBank/DDBJ databases">
        <title>Whole genome shotgun sequence of Microbispora corallina NBRC 16416.</title>
        <authorList>
            <person name="Komaki H."/>
            <person name="Tamura T."/>
        </authorList>
    </citation>
    <scope>NUCLEOTIDE SEQUENCE [LARGE SCALE GENOMIC DNA]</scope>
    <source>
        <strain evidence="2 3">NBRC 16416</strain>
    </source>
</reference>
<evidence type="ECO:0000313" key="2">
    <source>
        <dbReference type="EMBL" id="GIH43304.1"/>
    </source>
</evidence>
<comment type="caution">
    <text evidence="2">The sequence shown here is derived from an EMBL/GenBank/DDBJ whole genome shotgun (WGS) entry which is preliminary data.</text>
</comment>
<accession>A0ABQ4G8B6</accession>
<dbReference type="EMBL" id="BOOC01000037">
    <property type="protein sequence ID" value="GIH43304.1"/>
    <property type="molecule type" value="Genomic_DNA"/>
</dbReference>
<proteinExistence type="predicted"/>
<evidence type="ECO:0000256" key="1">
    <source>
        <dbReference type="SAM" id="MobiDB-lite"/>
    </source>
</evidence>
<protein>
    <submittedName>
        <fullName evidence="2">Uncharacterized protein</fullName>
    </submittedName>
</protein>